<proteinExistence type="predicted"/>
<keyword evidence="1" id="KW-1185">Reference proteome</keyword>
<protein>
    <submittedName>
        <fullName evidence="2">CMP/dCMP-type deaminase domain-containing protein</fullName>
    </submittedName>
</protein>
<accession>A0A1I7Y9X5</accession>
<dbReference type="AlphaFoldDB" id="A0A1I7Y9X5"/>
<dbReference type="Proteomes" id="UP000095287">
    <property type="component" value="Unplaced"/>
</dbReference>
<organism evidence="1 2">
    <name type="scientific">Steinernema glaseri</name>
    <dbReference type="NCBI Taxonomy" id="37863"/>
    <lineage>
        <taxon>Eukaryota</taxon>
        <taxon>Metazoa</taxon>
        <taxon>Ecdysozoa</taxon>
        <taxon>Nematoda</taxon>
        <taxon>Chromadorea</taxon>
        <taxon>Rhabditida</taxon>
        <taxon>Tylenchina</taxon>
        <taxon>Panagrolaimomorpha</taxon>
        <taxon>Strongyloidoidea</taxon>
        <taxon>Steinernematidae</taxon>
        <taxon>Steinernema</taxon>
    </lineage>
</organism>
<evidence type="ECO:0000313" key="2">
    <source>
        <dbReference type="WBParaSite" id="L893_g14140.t1"/>
    </source>
</evidence>
<name>A0A1I7Y9X5_9BILA</name>
<dbReference type="WBParaSite" id="L893_g14140.t1">
    <property type="protein sequence ID" value="L893_g14140.t1"/>
    <property type="gene ID" value="L893_g14140"/>
</dbReference>
<reference evidence="2" key="1">
    <citation type="submission" date="2016-11" db="UniProtKB">
        <authorList>
            <consortium name="WormBaseParasite"/>
        </authorList>
    </citation>
    <scope>IDENTIFICATION</scope>
</reference>
<sequence>MRSPDETAFLIREGILQCRGLRTRYKQDSQTSISRVYVQYAIILWTYRSCLPHCKVSCFSSSALGSFVVTAIYLQKNRIAVYRFEMTGCAACAQFLVEQHSIRAVVVKCTTKVEPMIETAPAFQLNKLYIGGMILI</sequence>
<evidence type="ECO:0000313" key="1">
    <source>
        <dbReference type="Proteomes" id="UP000095287"/>
    </source>
</evidence>